<dbReference type="AlphaFoldDB" id="A0AAP0PC47"/>
<dbReference type="Proteomes" id="UP001420932">
    <property type="component" value="Unassembled WGS sequence"/>
</dbReference>
<comment type="caution">
    <text evidence="2">The sequence shown here is derived from an EMBL/GenBank/DDBJ whole genome shotgun (WGS) entry which is preliminary data.</text>
</comment>
<keyword evidence="3" id="KW-1185">Reference proteome</keyword>
<reference evidence="2 3" key="1">
    <citation type="submission" date="2024-01" db="EMBL/GenBank/DDBJ databases">
        <title>Genome assemblies of Stephania.</title>
        <authorList>
            <person name="Yang L."/>
        </authorList>
    </citation>
    <scope>NUCLEOTIDE SEQUENCE [LARGE SCALE GENOMIC DNA]</scope>
    <source>
        <strain evidence="2">YNDBR</strain>
        <tissue evidence="2">Leaf</tissue>
    </source>
</reference>
<feature type="region of interest" description="Disordered" evidence="1">
    <location>
        <begin position="1"/>
        <end position="87"/>
    </location>
</feature>
<gene>
    <name evidence="2" type="ORF">Syun_014641</name>
</gene>
<organism evidence="2 3">
    <name type="scientific">Stephania yunnanensis</name>
    <dbReference type="NCBI Taxonomy" id="152371"/>
    <lineage>
        <taxon>Eukaryota</taxon>
        <taxon>Viridiplantae</taxon>
        <taxon>Streptophyta</taxon>
        <taxon>Embryophyta</taxon>
        <taxon>Tracheophyta</taxon>
        <taxon>Spermatophyta</taxon>
        <taxon>Magnoliopsida</taxon>
        <taxon>Ranunculales</taxon>
        <taxon>Menispermaceae</taxon>
        <taxon>Menispermoideae</taxon>
        <taxon>Cissampelideae</taxon>
        <taxon>Stephania</taxon>
    </lineage>
</organism>
<protein>
    <submittedName>
        <fullName evidence="2">Uncharacterized protein</fullName>
    </submittedName>
</protein>
<name>A0AAP0PC47_9MAGN</name>
<sequence length="87" mass="9775">MKQPAVKRARNVRKEKVEEDHSRVGEAQKKELMLAYVEDRKSYSKRAKSSAEEDQDVDGVQSESSSSVSEVKPVKKMKAGNMVTMTS</sequence>
<feature type="compositionally biased region" description="Low complexity" evidence="1">
    <location>
        <begin position="62"/>
        <end position="71"/>
    </location>
</feature>
<evidence type="ECO:0000313" key="3">
    <source>
        <dbReference type="Proteomes" id="UP001420932"/>
    </source>
</evidence>
<dbReference type="EMBL" id="JBBNAF010000006">
    <property type="protein sequence ID" value="KAK9135311.1"/>
    <property type="molecule type" value="Genomic_DNA"/>
</dbReference>
<evidence type="ECO:0000313" key="2">
    <source>
        <dbReference type="EMBL" id="KAK9135311.1"/>
    </source>
</evidence>
<proteinExistence type="predicted"/>
<feature type="compositionally biased region" description="Basic residues" evidence="1">
    <location>
        <begin position="1"/>
        <end position="11"/>
    </location>
</feature>
<feature type="compositionally biased region" description="Basic and acidic residues" evidence="1">
    <location>
        <begin position="12"/>
        <end position="42"/>
    </location>
</feature>
<accession>A0AAP0PC47</accession>
<evidence type="ECO:0000256" key="1">
    <source>
        <dbReference type="SAM" id="MobiDB-lite"/>
    </source>
</evidence>